<gene>
    <name evidence="3" type="ORF">SEMRO_621_G176750.1</name>
</gene>
<dbReference type="EMBL" id="CAICTM010000620">
    <property type="protein sequence ID" value="CAB9513910.1"/>
    <property type="molecule type" value="Genomic_DNA"/>
</dbReference>
<feature type="transmembrane region" description="Helical" evidence="2">
    <location>
        <begin position="38"/>
        <end position="60"/>
    </location>
</feature>
<keyword evidence="2" id="KW-0472">Membrane</keyword>
<sequence>MKDNDSATLSLPHDDDHSQLESSQSVPSNRMVSRCSRLACSVGCFSCLLIVGIVCLALGVQGFFTFHDPCVGVYSLTIKDLDLGSNGDATSSNALWGFLDSITGGAASDVLPTTATMTLEMIMEVNNTNPYDLDYEQREEGTIVIPATSMESSSDNNDDLAMSFPPESDADLVIGTWKVPEATLKKKARNEIPVTITTEIDLLGGGTFDLAGRFMSGGAFLFRVKGGIEGSSWVPGMTGKTSFLCLARLDNILNFGEDANVKCRHSTKVGNLVNNDGDLDFRGVGDFMDDEEDVDPACLV</sequence>
<proteinExistence type="predicted"/>
<comment type="caution">
    <text evidence="3">The sequence shown here is derived from an EMBL/GenBank/DDBJ whole genome shotgun (WGS) entry which is preliminary data.</text>
</comment>
<keyword evidence="4" id="KW-1185">Reference proteome</keyword>
<evidence type="ECO:0000256" key="1">
    <source>
        <dbReference type="SAM" id="MobiDB-lite"/>
    </source>
</evidence>
<name>A0A9N8HIW5_9STRA</name>
<organism evidence="3 4">
    <name type="scientific">Seminavis robusta</name>
    <dbReference type="NCBI Taxonomy" id="568900"/>
    <lineage>
        <taxon>Eukaryota</taxon>
        <taxon>Sar</taxon>
        <taxon>Stramenopiles</taxon>
        <taxon>Ochrophyta</taxon>
        <taxon>Bacillariophyta</taxon>
        <taxon>Bacillariophyceae</taxon>
        <taxon>Bacillariophycidae</taxon>
        <taxon>Naviculales</taxon>
        <taxon>Naviculaceae</taxon>
        <taxon>Seminavis</taxon>
    </lineage>
</organism>
<evidence type="ECO:0000313" key="3">
    <source>
        <dbReference type="EMBL" id="CAB9513910.1"/>
    </source>
</evidence>
<keyword evidence="2" id="KW-1133">Transmembrane helix</keyword>
<dbReference type="AlphaFoldDB" id="A0A9N8HIW5"/>
<protein>
    <submittedName>
        <fullName evidence="3">Uncharacterized protein</fullName>
    </submittedName>
</protein>
<dbReference type="Proteomes" id="UP001153069">
    <property type="component" value="Unassembled WGS sequence"/>
</dbReference>
<reference evidence="3" key="1">
    <citation type="submission" date="2020-06" db="EMBL/GenBank/DDBJ databases">
        <authorList>
            <consortium name="Plant Systems Biology data submission"/>
        </authorList>
    </citation>
    <scope>NUCLEOTIDE SEQUENCE</scope>
    <source>
        <strain evidence="3">D6</strain>
    </source>
</reference>
<evidence type="ECO:0000313" key="4">
    <source>
        <dbReference type="Proteomes" id="UP001153069"/>
    </source>
</evidence>
<accession>A0A9N8HIW5</accession>
<feature type="region of interest" description="Disordered" evidence="1">
    <location>
        <begin position="1"/>
        <end position="25"/>
    </location>
</feature>
<keyword evidence="2" id="KW-0812">Transmembrane</keyword>
<evidence type="ECO:0000256" key="2">
    <source>
        <dbReference type="SAM" id="Phobius"/>
    </source>
</evidence>